<comment type="similarity">
    <text evidence="8">Belongs to the binding-protein-dependent transport system permease family.</text>
</comment>
<keyword evidence="2 8" id="KW-0813">Transport</keyword>
<evidence type="ECO:0000256" key="2">
    <source>
        <dbReference type="ARBA" id="ARBA00022448"/>
    </source>
</evidence>
<keyword evidence="4" id="KW-0997">Cell inner membrane</keyword>
<dbReference type="Gene3D" id="1.10.3720.10">
    <property type="entry name" value="MetI-like"/>
    <property type="match status" value="1"/>
</dbReference>
<evidence type="ECO:0000256" key="3">
    <source>
        <dbReference type="ARBA" id="ARBA00022475"/>
    </source>
</evidence>
<evidence type="ECO:0000256" key="1">
    <source>
        <dbReference type="ARBA" id="ARBA00004429"/>
    </source>
</evidence>
<dbReference type="PANTHER" id="PTHR43357">
    <property type="entry name" value="INNER MEMBRANE ABC TRANSPORTER PERMEASE PROTEIN YDCV"/>
    <property type="match status" value="1"/>
</dbReference>
<geneLocation type="plasmid" evidence="11">
    <name>prln1</name>
</geneLocation>
<accession>A0A2K9ZCE5</accession>
<dbReference type="Pfam" id="PF00528">
    <property type="entry name" value="BPD_transp_1"/>
    <property type="match status" value="1"/>
</dbReference>
<feature type="transmembrane region" description="Helical" evidence="8">
    <location>
        <begin position="187"/>
        <end position="208"/>
    </location>
</feature>
<keyword evidence="3" id="KW-1003">Cell membrane</keyword>
<feature type="transmembrane region" description="Helical" evidence="8">
    <location>
        <begin position="106"/>
        <end position="130"/>
    </location>
</feature>
<dbReference type="CDD" id="cd06261">
    <property type="entry name" value="TM_PBP2"/>
    <property type="match status" value="1"/>
</dbReference>
<evidence type="ECO:0000256" key="4">
    <source>
        <dbReference type="ARBA" id="ARBA00022519"/>
    </source>
</evidence>
<keyword evidence="7 8" id="KW-0472">Membrane</keyword>
<dbReference type="Proteomes" id="UP000238523">
    <property type="component" value="Plasmid pRLN1"/>
</dbReference>
<evidence type="ECO:0000256" key="6">
    <source>
        <dbReference type="ARBA" id="ARBA00022989"/>
    </source>
</evidence>
<comment type="subcellular location">
    <subcellularLocation>
        <location evidence="1">Cell inner membrane</location>
        <topology evidence="1">Multi-pass membrane protein</topology>
    </subcellularLocation>
    <subcellularLocation>
        <location evidence="8">Cell membrane</location>
        <topology evidence="8">Multi-pass membrane protein</topology>
    </subcellularLocation>
</comment>
<keyword evidence="6 8" id="KW-1133">Transmembrane helix</keyword>
<evidence type="ECO:0000256" key="7">
    <source>
        <dbReference type="ARBA" id="ARBA00023136"/>
    </source>
</evidence>
<proteinExistence type="inferred from homology"/>
<dbReference type="RefSeq" id="WP_245457589.1">
    <property type="nucleotide sequence ID" value="NZ_CP025013.1"/>
</dbReference>
<feature type="transmembrane region" description="Helical" evidence="8">
    <location>
        <begin position="142"/>
        <end position="166"/>
    </location>
</feature>
<evidence type="ECO:0000259" key="9">
    <source>
        <dbReference type="PROSITE" id="PS50928"/>
    </source>
</evidence>
<name>A0A2K9ZCE5_RHILE</name>
<dbReference type="SUPFAM" id="SSF161098">
    <property type="entry name" value="MetI-like"/>
    <property type="match status" value="1"/>
</dbReference>
<reference evidence="10 11" key="1">
    <citation type="submission" date="2017-11" db="EMBL/GenBank/DDBJ databases">
        <title>Complete genome of Rhizobium leguminosarum Norway, an ineffective micro-symbiont.</title>
        <authorList>
            <person name="Hoffrichter A."/>
            <person name="Liang J."/>
            <person name="Brachmann A."/>
            <person name="Marin M."/>
        </authorList>
    </citation>
    <scope>NUCLEOTIDE SEQUENCE [LARGE SCALE GENOMIC DNA]</scope>
    <source>
        <strain evidence="10 11">Norway</strain>
        <plasmid evidence="11">Plasmid prln1</plasmid>
    </source>
</reference>
<feature type="domain" description="ABC transmembrane type-1" evidence="9">
    <location>
        <begin position="71"/>
        <end position="259"/>
    </location>
</feature>
<protein>
    <submittedName>
        <fullName evidence="10">Polyamine ABC transporter permease</fullName>
    </submittedName>
</protein>
<evidence type="ECO:0000256" key="5">
    <source>
        <dbReference type="ARBA" id="ARBA00022692"/>
    </source>
</evidence>
<dbReference type="AlphaFoldDB" id="A0A2K9ZCE5"/>
<dbReference type="InterPro" id="IPR000515">
    <property type="entry name" value="MetI-like"/>
</dbReference>
<dbReference type="PANTHER" id="PTHR43357:SF4">
    <property type="entry name" value="INNER MEMBRANE ABC TRANSPORTER PERMEASE PROTEIN YDCV"/>
    <property type="match status" value="1"/>
</dbReference>
<feature type="transmembrane region" description="Helical" evidence="8">
    <location>
        <begin position="12"/>
        <end position="40"/>
    </location>
</feature>
<gene>
    <name evidence="10" type="ORF">CUJ84_pRLN1000462</name>
</gene>
<feature type="transmembrane region" description="Helical" evidence="8">
    <location>
        <begin position="70"/>
        <end position="94"/>
    </location>
</feature>
<sequence>MGRTPPKAASIACRLSLGIFSTLILAFLIAPLIVIVMFSFNAGGDFTYPIKGLSLHWYAQFLTTDTWTDAFYHSVMLAIATTAIATPLGTMAALGLATPQLPGKRLIGALLLIPMIAPVVIVGVGMYFLFSTLGLTATYTGLVLAHTALAVPFVVVSVSAVLTSLDRRLLWAASSMGAKPLLAFRKVTLPIILPGVASGAVFAFATSLDEVVVTVFLAGPGQRTLPREMFTAARDTLTPTIAAAATIVVVCSMLLLSASTLFKRKLK</sequence>
<dbReference type="InterPro" id="IPR035906">
    <property type="entry name" value="MetI-like_sf"/>
</dbReference>
<evidence type="ECO:0000313" key="11">
    <source>
        <dbReference type="Proteomes" id="UP000238523"/>
    </source>
</evidence>
<organism evidence="10 11">
    <name type="scientific">Rhizobium leguminosarum</name>
    <dbReference type="NCBI Taxonomy" id="384"/>
    <lineage>
        <taxon>Bacteria</taxon>
        <taxon>Pseudomonadati</taxon>
        <taxon>Pseudomonadota</taxon>
        <taxon>Alphaproteobacteria</taxon>
        <taxon>Hyphomicrobiales</taxon>
        <taxon>Rhizobiaceae</taxon>
        <taxon>Rhizobium/Agrobacterium group</taxon>
        <taxon>Rhizobium</taxon>
    </lineage>
</organism>
<keyword evidence="10" id="KW-0614">Plasmid</keyword>
<dbReference type="EMBL" id="CP025013">
    <property type="protein sequence ID" value="AUW45923.1"/>
    <property type="molecule type" value="Genomic_DNA"/>
</dbReference>
<evidence type="ECO:0000256" key="8">
    <source>
        <dbReference type="RuleBase" id="RU363032"/>
    </source>
</evidence>
<evidence type="ECO:0000313" key="10">
    <source>
        <dbReference type="EMBL" id="AUW45923.1"/>
    </source>
</evidence>
<keyword evidence="5 8" id="KW-0812">Transmembrane</keyword>
<dbReference type="GO" id="GO:0005886">
    <property type="term" value="C:plasma membrane"/>
    <property type="evidence" value="ECO:0007669"/>
    <property type="project" value="UniProtKB-SubCell"/>
</dbReference>
<feature type="transmembrane region" description="Helical" evidence="8">
    <location>
        <begin position="241"/>
        <end position="262"/>
    </location>
</feature>
<dbReference type="GO" id="GO:0055085">
    <property type="term" value="P:transmembrane transport"/>
    <property type="evidence" value="ECO:0007669"/>
    <property type="project" value="InterPro"/>
</dbReference>
<dbReference type="PROSITE" id="PS50928">
    <property type="entry name" value="ABC_TM1"/>
    <property type="match status" value="1"/>
</dbReference>